<reference evidence="1 2" key="1">
    <citation type="submission" date="2018-08" db="EMBL/GenBank/DDBJ databases">
        <title>Genomic investigation of the strawberry pathogen Phytophthora fragariae indicates pathogenicity is determined by transcriptional variation in three key races.</title>
        <authorList>
            <person name="Adams T.M."/>
            <person name="Armitage A.D."/>
            <person name="Sobczyk M.K."/>
            <person name="Bates H.J."/>
            <person name="Dunwell J.M."/>
            <person name="Nellist C.F."/>
            <person name="Harrison R.J."/>
        </authorList>
    </citation>
    <scope>NUCLEOTIDE SEQUENCE [LARGE SCALE GENOMIC DNA]</scope>
    <source>
        <strain evidence="1 2">BC-1</strain>
    </source>
</reference>
<evidence type="ECO:0000313" key="1">
    <source>
        <dbReference type="EMBL" id="KAE9244369.1"/>
    </source>
</evidence>
<organism evidence="1 2">
    <name type="scientific">Phytophthora fragariae</name>
    <dbReference type="NCBI Taxonomy" id="53985"/>
    <lineage>
        <taxon>Eukaryota</taxon>
        <taxon>Sar</taxon>
        <taxon>Stramenopiles</taxon>
        <taxon>Oomycota</taxon>
        <taxon>Peronosporomycetes</taxon>
        <taxon>Peronosporales</taxon>
        <taxon>Peronosporaceae</taxon>
        <taxon>Phytophthora</taxon>
    </lineage>
</organism>
<dbReference type="AlphaFoldDB" id="A0A6A3ZUF4"/>
<accession>A0A6A3ZUF4</accession>
<dbReference type="Proteomes" id="UP000440367">
    <property type="component" value="Unassembled WGS sequence"/>
</dbReference>
<gene>
    <name evidence="1" type="ORF">PF002_g7803</name>
</gene>
<proteinExistence type="predicted"/>
<name>A0A6A3ZUF4_9STRA</name>
<dbReference type="EMBL" id="QXGD01000295">
    <property type="protein sequence ID" value="KAE9244369.1"/>
    <property type="molecule type" value="Genomic_DNA"/>
</dbReference>
<comment type="caution">
    <text evidence="1">The sequence shown here is derived from an EMBL/GenBank/DDBJ whole genome shotgun (WGS) entry which is preliminary data.</text>
</comment>
<protein>
    <submittedName>
        <fullName evidence="1">Uncharacterized protein</fullName>
    </submittedName>
</protein>
<sequence>MPWGSGLLTGAQRVLKTAFQLCGQVPKELFDEEKLHKPLQEILAPDFDLENWNDLFTCLIHGLGAARDDFIADLCDYMASLDDLGSLVNATYLDSIRNGDTDPGELELYSASKLHNWNIKVKTVNTDGKVVSTFVYTVEIPDKIVEVVRSGSFFAVKVDGYLV</sequence>
<evidence type="ECO:0000313" key="2">
    <source>
        <dbReference type="Proteomes" id="UP000440367"/>
    </source>
</evidence>